<dbReference type="AlphaFoldDB" id="A0A366FQU0"/>
<organism evidence="10 11">
    <name type="scientific">Roseiarcus fermentans</name>
    <dbReference type="NCBI Taxonomy" id="1473586"/>
    <lineage>
        <taxon>Bacteria</taxon>
        <taxon>Pseudomonadati</taxon>
        <taxon>Pseudomonadota</taxon>
        <taxon>Alphaproteobacteria</taxon>
        <taxon>Hyphomicrobiales</taxon>
        <taxon>Roseiarcaceae</taxon>
        <taxon>Roseiarcus</taxon>
    </lineage>
</organism>
<dbReference type="PROSITE" id="PS51755">
    <property type="entry name" value="OMPR_PHOB"/>
    <property type="match status" value="1"/>
</dbReference>
<dbReference type="Pfam" id="PF00072">
    <property type="entry name" value="Response_reg"/>
    <property type="match status" value="1"/>
</dbReference>
<evidence type="ECO:0000256" key="3">
    <source>
        <dbReference type="ARBA" id="ARBA00023015"/>
    </source>
</evidence>
<dbReference type="GO" id="GO:0005829">
    <property type="term" value="C:cytosol"/>
    <property type="evidence" value="ECO:0007669"/>
    <property type="project" value="TreeGrafter"/>
</dbReference>
<dbReference type="InterPro" id="IPR001867">
    <property type="entry name" value="OmpR/PhoB-type_DNA-bd"/>
</dbReference>
<name>A0A366FQU0_9HYPH</name>
<dbReference type="SMART" id="SM00448">
    <property type="entry name" value="REC"/>
    <property type="match status" value="1"/>
</dbReference>
<dbReference type="InterPro" id="IPR016032">
    <property type="entry name" value="Sig_transdc_resp-reg_C-effctor"/>
</dbReference>
<keyword evidence="4 7" id="KW-0238">DNA-binding</keyword>
<dbReference type="Gene3D" id="6.10.250.690">
    <property type="match status" value="1"/>
</dbReference>
<dbReference type="Pfam" id="PF00486">
    <property type="entry name" value="Trans_reg_C"/>
    <property type="match status" value="1"/>
</dbReference>
<dbReference type="Gene3D" id="3.40.50.2300">
    <property type="match status" value="1"/>
</dbReference>
<evidence type="ECO:0000256" key="4">
    <source>
        <dbReference type="ARBA" id="ARBA00023125"/>
    </source>
</evidence>
<evidence type="ECO:0000256" key="5">
    <source>
        <dbReference type="ARBA" id="ARBA00023163"/>
    </source>
</evidence>
<dbReference type="SMART" id="SM00862">
    <property type="entry name" value="Trans_reg_C"/>
    <property type="match status" value="1"/>
</dbReference>
<feature type="domain" description="OmpR/PhoB-type" evidence="9">
    <location>
        <begin position="138"/>
        <end position="233"/>
    </location>
</feature>
<dbReference type="GO" id="GO:0006355">
    <property type="term" value="P:regulation of DNA-templated transcription"/>
    <property type="evidence" value="ECO:0007669"/>
    <property type="project" value="InterPro"/>
</dbReference>
<feature type="domain" description="Response regulatory" evidence="8">
    <location>
        <begin position="12"/>
        <end position="125"/>
    </location>
</feature>
<evidence type="ECO:0000259" key="8">
    <source>
        <dbReference type="PROSITE" id="PS50110"/>
    </source>
</evidence>
<feature type="DNA-binding region" description="OmpR/PhoB-type" evidence="7">
    <location>
        <begin position="138"/>
        <end position="233"/>
    </location>
</feature>
<proteinExistence type="predicted"/>
<dbReference type="InterPro" id="IPR011006">
    <property type="entry name" value="CheY-like_superfamily"/>
</dbReference>
<evidence type="ECO:0000256" key="7">
    <source>
        <dbReference type="PROSITE-ProRule" id="PRU01091"/>
    </source>
</evidence>
<dbReference type="InterPro" id="IPR039420">
    <property type="entry name" value="WalR-like"/>
</dbReference>
<accession>A0A366FQU0</accession>
<evidence type="ECO:0000259" key="9">
    <source>
        <dbReference type="PROSITE" id="PS51755"/>
    </source>
</evidence>
<dbReference type="PANTHER" id="PTHR48111:SF4">
    <property type="entry name" value="DNA-BINDING DUAL TRANSCRIPTIONAL REGULATOR OMPR"/>
    <property type="match status" value="1"/>
</dbReference>
<evidence type="ECO:0000256" key="1">
    <source>
        <dbReference type="ARBA" id="ARBA00022553"/>
    </source>
</evidence>
<dbReference type="GO" id="GO:0000156">
    <property type="term" value="F:phosphorelay response regulator activity"/>
    <property type="evidence" value="ECO:0007669"/>
    <property type="project" value="TreeGrafter"/>
</dbReference>
<keyword evidence="11" id="KW-1185">Reference proteome</keyword>
<dbReference type="EMBL" id="QNRK01000005">
    <property type="protein sequence ID" value="RBP16410.1"/>
    <property type="molecule type" value="Genomic_DNA"/>
</dbReference>
<feature type="modified residue" description="4-aspartylphosphate" evidence="6">
    <location>
        <position position="61"/>
    </location>
</feature>
<reference evidence="10 11" key="1">
    <citation type="submission" date="2018-06" db="EMBL/GenBank/DDBJ databases">
        <title>Genomic Encyclopedia of Type Strains, Phase IV (KMG-IV): sequencing the most valuable type-strain genomes for metagenomic binning, comparative biology and taxonomic classification.</title>
        <authorList>
            <person name="Goeker M."/>
        </authorList>
    </citation>
    <scope>NUCLEOTIDE SEQUENCE [LARGE SCALE GENOMIC DNA]</scope>
    <source>
        <strain evidence="10 11">DSM 24875</strain>
    </source>
</reference>
<dbReference type="FunFam" id="3.40.50.2300:FF:000001">
    <property type="entry name" value="DNA-binding response regulator PhoB"/>
    <property type="match status" value="1"/>
</dbReference>
<dbReference type="PROSITE" id="PS50110">
    <property type="entry name" value="RESPONSE_REGULATORY"/>
    <property type="match status" value="1"/>
</dbReference>
<evidence type="ECO:0000256" key="2">
    <source>
        <dbReference type="ARBA" id="ARBA00023012"/>
    </source>
</evidence>
<dbReference type="Gene3D" id="1.10.10.10">
    <property type="entry name" value="Winged helix-like DNA-binding domain superfamily/Winged helix DNA-binding domain"/>
    <property type="match status" value="1"/>
</dbReference>
<dbReference type="InterPro" id="IPR001789">
    <property type="entry name" value="Sig_transdc_resp-reg_receiver"/>
</dbReference>
<evidence type="ECO:0000256" key="6">
    <source>
        <dbReference type="PROSITE-ProRule" id="PRU00169"/>
    </source>
</evidence>
<dbReference type="GO" id="GO:0032993">
    <property type="term" value="C:protein-DNA complex"/>
    <property type="evidence" value="ECO:0007669"/>
    <property type="project" value="TreeGrafter"/>
</dbReference>
<protein>
    <submittedName>
        <fullName evidence="10">Winged helix family two component transcriptional regulator</fullName>
    </submittedName>
</protein>
<dbReference type="InterPro" id="IPR036388">
    <property type="entry name" value="WH-like_DNA-bd_sf"/>
</dbReference>
<evidence type="ECO:0000313" key="11">
    <source>
        <dbReference type="Proteomes" id="UP000253529"/>
    </source>
</evidence>
<gene>
    <name evidence="10" type="ORF">DFR50_10551</name>
</gene>
<dbReference type="CDD" id="cd00383">
    <property type="entry name" value="trans_reg_C"/>
    <property type="match status" value="1"/>
</dbReference>
<dbReference type="Proteomes" id="UP000253529">
    <property type="component" value="Unassembled WGS sequence"/>
</dbReference>
<keyword evidence="5" id="KW-0804">Transcription</keyword>
<dbReference type="PANTHER" id="PTHR48111">
    <property type="entry name" value="REGULATOR OF RPOS"/>
    <property type="match status" value="1"/>
</dbReference>
<dbReference type="SUPFAM" id="SSF52172">
    <property type="entry name" value="CheY-like"/>
    <property type="match status" value="1"/>
</dbReference>
<evidence type="ECO:0000313" key="10">
    <source>
        <dbReference type="EMBL" id="RBP16410.1"/>
    </source>
</evidence>
<keyword evidence="1 6" id="KW-0597">Phosphoprotein</keyword>
<comment type="caution">
    <text evidence="10">The sequence shown here is derived from an EMBL/GenBank/DDBJ whole genome shotgun (WGS) entry which is preliminary data.</text>
</comment>
<dbReference type="GO" id="GO:0000976">
    <property type="term" value="F:transcription cis-regulatory region binding"/>
    <property type="evidence" value="ECO:0007669"/>
    <property type="project" value="TreeGrafter"/>
</dbReference>
<keyword evidence="3" id="KW-0805">Transcription regulation</keyword>
<dbReference type="SUPFAM" id="SSF46894">
    <property type="entry name" value="C-terminal effector domain of the bipartite response regulators"/>
    <property type="match status" value="1"/>
</dbReference>
<dbReference type="RefSeq" id="WP_245427343.1">
    <property type="nucleotide sequence ID" value="NZ_QNRK01000005.1"/>
</dbReference>
<keyword evidence="2" id="KW-0902">Two-component regulatory system</keyword>
<sequence>MTLAPPQDDAAHVLVVDDDRRLRDLLSNYLMKNGHRVTVAANAAEARGFLDGLAFDIIVLDVMMPGESGLDLAADLRQRSQVPILMLTARGEPEDRVRGLEVGVDDYLAKPFDPRELLLRIGSVLRRTRAEPVGKPEASVVRFGPFTFSLERGELRVGDELVRITEREREMLRLLCAAAGASVTREALSGSGGAAQERTVDVLINRLRRKIERDPANPVYLQTARGAGYRLVADG</sequence>